<dbReference type="PANTHER" id="PTHR43124">
    <property type="entry name" value="PURINE EFFLUX PUMP PBUE"/>
    <property type="match status" value="1"/>
</dbReference>
<dbReference type="CDD" id="cd17325">
    <property type="entry name" value="MFS_MdtG_SLC18_like"/>
    <property type="match status" value="1"/>
</dbReference>
<feature type="transmembrane region" description="Helical" evidence="7">
    <location>
        <begin position="12"/>
        <end position="35"/>
    </location>
</feature>
<feature type="transmembrane region" description="Helical" evidence="7">
    <location>
        <begin position="104"/>
        <end position="126"/>
    </location>
</feature>
<dbReference type="EMBL" id="BAABLV010000018">
    <property type="protein sequence ID" value="GAA4895486.1"/>
    <property type="molecule type" value="Genomic_DNA"/>
</dbReference>
<dbReference type="Gene3D" id="1.20.1250.20">
    <property type="entry name" value="MFS general substrate transporter like domains"/>
    <property type="match status" value="1"/>
</dbReference>
<evidence type="ECO:0000313" key="10">
    <source>
        <dbReference type="Proteomes" id="UP001501521"/>
    </source>
</evidence>
<reference evidence="10" key="1">
    <citation type="journal article" date="2019" name="Int. J. Syst. Evol. Microbiol.">
        <title>The Global Catalogue of Microorganisms (GCM) 10K type strain sequencing project: providing services to taxonomists for standard genome sequencing and annotation.</title>
        <authorList>
            <consortium name="The Broad Institute Genomics Platform"/>
            <consortium name="The Broad Institute Genome Sequencing Center for Infectious Disease"/>
            <person name="Wu L."/>
            <person name="Ma J."/>
        </authorList>
    </citation>
    <scope>NUCLEOTIDE SEQUENCE [LARGE SCALE GENOMIC DNA]</scope>
    <source>
        <strain evidence="10">JCM 19125</strain>
    </source>
</reference>
<dbReference type="RefSeq" id="WP_345580259.1">
    <property type="nucleotide sequence ID" value="NZ_BAABLV010000018.1"/>
</dbReference>
<proteinExistence type="inferred from homology"/>
<feature type="transmembrane region" description="Helical" evidence="7">
    <location>
        <begin position="208"/>
        <end position="227"/>
    </location>
</feature>
<dbReference type="InterPro" id="IPR050189">
    <property type="entry name" value="MFS_Efflux_Transporters"/>
</dbReference>
<dbReference type="SUPFAM" id="SSF103473">
    <property type="entry name" value="MFS general substrate transporter"/>
    <property type="match status" value="1"/>
</dbReference>
<keyword evidence="3" id="KW-1003">Cell membrane</keyword>
<feature type="transmembrane region" description="Helical" evidence="7">
    <location>
        <begin position="281"/>
        <end position="298"/>
    </location>
</feature>
<evidence type="ECO:0000256" key="7">
    <source>
        <dbReference type="SAM" id="Phobius"/>
    </source>
</evidence>
<feature type="transmembrane region" description="Helical" evidence="7">
    <location>
        <begin position="304"/>
        <end position="328"/>
    </location>
</feature>
<feature type="domain" description="Major facilitator superfamily (MFS) profile" evidence="8">
    <location>
        <begin position="13"/>
        <end position="393"/>
    </location>
</feature>
<keyword evidence="5 7" id="KW-1133">Transmembrane helix</keyword>
<evidence type="ECO:0000256" key="5">
    <source>
        <dbReference type="ARBA" id="ARBA00022989"/>
    </source>
</evidence>
<evidence type="ECO:0000256" key="3">
    <source>
        <dbReference type="ARBA" id="ARBA00022475"/>
    </source>
</evidence>
<evidence type="ECO:0000256" key="1">
    <source>
        <dbReference type="ARBA" id="ARBA00004651"/>
    </source>
</evidence>
<dbReference type="PRINTS" id="PR01035">
    <property type="entry name" value="TCRTETA"/>
</dbReference>
<evidence type="ECO:0000313" key="9">
    <source>
        <dbReference type="EMBL" id="GAA4895486.1"/>
    </source>
</evidence>
<feature type="transmembrane region" description="Helical" evidence="7">
    <location>
        <begin position="138"/>
        <end position="162"/>
    </location>
</feature>
<keyword evidence="10" id="KW-1185">Reference proteome</keyword>
<feature type="transmembrane region" description="Helical" evidence="7">
    <location>
        <begin position="369"/>
        <end position="389"/>
    </location>
</feature>
<feature type="transmembrane region" description="Helical" evidence="7">
    <location>
        <begin position="233"/>
        <end position="260"/>
    </location>
</feature>
<sequence>MTKAERRQPIPAEIWVLVAAAFLIALGFGIVAPILPQFAASFDVGVMAASAIVSVFAFVRLIFAPAGGALIGTFGERRIYLWGLSIVGLSSALSGLAPDYWTLLLFRGLGGIGSVMFTVSSMGLLVRLSPPAQRGHTASLYGSAFLLGNIFGPILGSALAGLGLRVPFFLYAGAVFASVLVVMVFLRRDTGGPDLAGHAQPKMTLGEAMALPYYRALLVTGFAHGWSNFGVRIALLPLMAASVPTIGAAAAGIALTLFAVGNAVTQQATGRLIDRMGRRPFLVIGLGLSALVTLPFGWFDTIGWFLALSTLAGAGAAFIAPASQALLADLIGSNRNGGQALSTFSMATDLGSITGTLLAGAIADLLGFGWAWAVTAFVLASAVVPWLLVKRPRAAR</sequence>
<dbReference type="Pfam" id="PF07690">
    <property type="entry name" value="MFS_1"/>
    <property type="match status" value="2"/>
</dbReference>
<comment type="subcellular location">
    <subcellularLocation>
        <location evidence="1">Cell membrane</location>
        <topology evidence="1">Multi-pass membrane protein</topology>
    </subcellularLocation>
</comment>
<dbReference type="InterPro" id="IPR001958">
    <property type="entry name" value="Tet-R_TetA/multi-R_MdtG-like"/>
</dbReference>
<keyword evidence="4 7" id="KW-0812">Transmembrane</keyword>
<dbReference type="InterPro" id="IPR011701">
    <property type="entry name" value="MFS"/>
</dbReference>
<feature type="transmembrane region" description="Helical" evidence="7">
    <location>
        <begin position="340"/>
        <end position="363"/>
    </location>
</feature>
<dbReference type="InterPro" id="IPR020846">
    <property type="entry name" value="MFS_dom"/>
</dbReference>
<feature type="transmembrane region" description="Helical" evidence="7">
    <location>
        <begin position="79"/>
        <end position="98"/>
    </location>
</feature>
<evidence type="ECO:0000256" key="4">
    <source>
        <dbReference type="ARBA" id="ARBA00022692"/>
    </source>
</evidence>
<comment type="caution">
    <text evidence="9">The sequence shown here is derived from an EMBL/GenBank/DDBJ whole genome shotgun (WGS) entry which is preliminary data.</text>
</comment>
<dbReference type="InterPro" id="IPR036259">
    <property type="entry name" value="MFS_trans_sf"/>
</dbReference>
<accession>A0ABP9F8V0</accession>
<comment type="similarity">
    <text evidence="2">Belongs to the major facilitator superfamily. TCR/Tet family.</text>
</comment>
<protein>
    <submittedName>
        <fullName evidence="9">MFS transporter</fullName>
    </submittedName>
</protein>
<evidence type="ECO:0000256" key="2">
    <source>
        <dbReference type="ARBA" id="ARBA00007520"/>
    </source>
</evidence>
<keyword evidence="6 7" id="KW-0472">Membrane</keyword>
<dbReference type="InterPro" id="IPR005829">
    <property type="entry name" value="Sugar_transporter_CS"/>
</dbReference>
<dbReference type="PROSITE" id="PS50850">
    <property type="entry name" value="MFS"/>
    <property type="match status" value="1"/>
</dbReference>
<feature type="transmembrane region" description="Helical" evidence="7">
    <location>
        <begin position="47"/>
        <end position="72"/>
    </location>
</feature>
<evidence type="ECO:0000259" key="8">
    <source>
        <dbReference type="PROSITE" id="PS50850"/>
    </source>
</evidence>
<dbReference type="Proteomes" id="UP001501521">
    <property type="component" value="Unassembled WGS sequence"/>
</dbReference>
<dbReference type="PANTHER" id="PTHR43124:SF3">
    <property type="entry name" value="CHLORAMPHENICOL EFFLUX PUMP RV0191"/>
    <property type="match status" value="1"/>
</dbReference>
<feature type="transmembrane region" description="Helical" evidence="7">
    <location>
        <begin position="168"/>
        <end position="187"/>
    </location>
</feature>
<organism evidence="9 10">
    <name type="scientific">Tessaracoccus lubricantis</name>
    <dbReference type="NCBI Taxonomy" id="545543"/>
    <lineage>
        <taxon>Bacteria</taxon>
        <taxon>Bacillati</taxon>
        <taxon>Actinomycetota</taxon>
        <taxon>Actinomycetes</taxon>
        <taxon>Propionibacteriales</taxon>
        <taxon>Propionibacteriaceae</taxon>
        <taxon>Tessaracoccus</taxon>
    </lineage>
</organism>
<name>A0ABP9F8V0_9ACTN</name>
<dbReference type="PROSITE" id="PS00216">
    <property type="entry name" value="SUGAR_TRANSPORT_1"/>
    <property type="match status" value="1"/>
</dbReference>
<dbReference type="Gene3D" id="1.20.1720.10">
    <property type="entry name" value="Multidrug resistance protein D"/>
    <property type="match status" value="1"/>
</dbReference>
<gene>
    <name evidence="9" type="ORF">GCM10025789_11250</name>
</gene>
<evidence type="ECO:0000256" key="6">
    <source>
        <dbReference type="ARBA" id="ARBA00023136"/>
    </source>
</evidence>